<protein>
    <submittedName>
        <fullName evidence="1">Uncharacterized protein</fullName>
    </submittedName>
</protein>
<evidence type="ECO:0000313" key="1">
    <source>
        <dbReference type="EMBL" id="PMD24883.1"/>
    </source>
</evidence>
<sequence length="358" mass="39985">MPGRRLLIMSNTARRGSTGQVYGLEGFGCCGFRVVIGCDREKTTIESPEENQFLSLGLLYTTQKIEVCWNCIDNGNCIPSCYEVYSTKKTTAAVWKALGASPPHNGRAGCDWPAKRILREGSGHIKPLCIFKRIEDARLREPCKNPHMGQQISLMETSKQEHEQVRVAPRPTTWALVWEYKCVVEVARSEISEHYFIYPSKARRLFCGAAEIFLSRHRYKSQVQYVERLGRDGVLDEIALQGSLRPVSQAAASTRWSWVVHNNTLYESYPRPACDAAQMNGTVTSASSPASKLYRSAAVLHCIILAKHTTQGRLHLDSRISSQFLCAACNSRRYRPATFLGTEASTHYATGIIGSMSP</sequence>
<reference evidence="1 2" key="1">
    <citation type="submission" date="2016-05" db="EMBL/GenBank/DDBJ databases">
        <title>A degradative enzymes factory behind the ericoid mycorrhizal symbiosis.</title>
        <authorList>
            <consortium name="DOE Joint Genome Institute"/>
            <person name="Martino E."/>
            <person name="Morin E."/>
            <person name="Grelet G."/>
            <person name="Kuo A."/>
            <person name="Kohler A."/>
            <person name="Daghino S."/>
            <person name="Barry K."/>
            <person name="Choi C."/>
            <person name="Cichocki N."/>
            <person name="Clum A."/>
            <person name="Copeland A."/>
            <person name="Hainaut M."/>
            <person name="Haridas S."/>
            <person name="Labutti K."/>
            <person name="Lindquist E."/>
            <person name="Lipzen A."/>
            <person name="Khouja H.-R."/>
            <person name="Murat C."/>
            <person name="Ohm R."/>
            <person name="Olson A."/>
            <person name="Spatafora J."/>
            <person name="Veneault-Fourrey C."/>
            <person name="Henrissat B."/>
            <person name="Grigoriev I."/>
            <person name="Martin F."/>
            <person name="Perotto S."/>
        </authorList>
    </citation>
    <scope>NUCLEOTIDE SEQUENCE [LARGE SCALE GENOMIC DNA]</scope>
    <source>
        <strain evidence="1 2">UAMH 7357</strain>
    </source>
</reference>
<dbReference type="Proteomes" id="UP000235672">
    <property type="component" value="Unassembled WGS sequence"/>
</dbReference>
<name>A0A2J6QF37_9HELO</name>
<dbReference type="AlphaFoldDB" id="A0A2J6QF37"/>
<dbReference type="EMBL" id="KZ613471">
    <property type="protein sequence ID" value="PMD24883.1"/>
    <property type="molecule type" value="Genomic_DNA"/>
</dbReference>
<evidence type="ECO:0000313" key="2">
    <source>
        <dbReference type="Proteomes" id="UP000235672"/>
    </source>
</evidence>
<gene>
    <name evidence="1" type="ORF">NA56DRAFT_745494</name>
</gene>
<proteinExistence type="predicted"/>
<keyword evidence="2" id="KW-1185">Reference proteome</keyword>
<organism evidence="1 2">
    <name type="scientific">Hyaloscypha hepaticicola</name>
    <dbReference type="NCBI Taxonomy" id="2082293"/>
    <lineage>
        <taxon>Eukaryota</taxon>
        <taxon>Fungi</taxon>
        <taxon>Dikarya</taxon>
        <taxon>Ascomycota</taxon>
        <taxon>Pezizomycotina</taxon>
        <taxon>Leotiomycetes</taxon>
        <taxon>Helotiales</taxon>
        <taxon>Hyaloscyphaceae</taxon>
        <taxon>Hyaloscypha</taxon>
    </lineage>
</organism>
<accession>A0A2J6QF37</accession>